<protein>
    <submittedName>
        <fullName evidence="2">Uncharacterized protein</fullName>
    </submittedName>
</protein>
<keyword evidence="1" id="KW-0812">Transmembrane</keyword>
<dbReference type="EMBL" id="WMBB01000010">
    <property type="protein sequence ID" value="MTE15433.1"/>
    <property type="molecule type" value="Genomic_DNA"/>
</dbReference>
<reference evidence="2 3" key="1">
    <citation type="submission" date="2019-11" db="EMBL/GenBank/DDBJ databases">
        <title>Nocardia sp. nov. CT2-14 isolated from soil.</title>
        <authorList>
            <person name="Kanchanasin P."/>
            <person name="Tanasupawat S."/>
            <person name="Yuki M."/>
            <person name="Kudo T."/>
        </authorList>
    </citation>
    <scope>NUCLEOTIDE SEQUENCE [LARGE SCALE GENOMIC DNA]</scope>
    <source>
        <strain evidence="2 3">CT2-14</strain>
    </source>
</reference>
<gene>
    <name evidence="2" type="ORF">GLP40_22000</name>
</gene>
<feature type="transmembrane region" description="Helical" evidence="1">
    <location>
        <begin position="44"/>
        <end position="65"/>
    </location>
</feature>
<dbReference type="SUPFAM" id="SSF160424">
    <property type="entry name" value="BH3703-like"/>
    <property type="match status" value="1"/>
</dbReference>
<proteinExistence type="predicted"/>
<dbReference type="Proteomes" id="UP000432464">
    <property type="component" value="Unassembled WGS sequence"/>
</dbReference>
<feature type="transmembrane region" description="Helical" evidence="1">
    <location>
        <begin position="20"/>
        <end position="38"/>
    </location>
</feature>
<keyword evidence="3" id="KW-1185">Reference proteome</keyword>
<dbReference type="InterPro" id="IPR036170">
    <property type="entry name" value="YezG-like_sf"/>
</dbReference>
<evidence type="ECO:0000313" key="3">
    <source>
        <dbReference type="Proteomes" id="UP000432464"/>
    </source>
</evidence>
<sequence>MHASGRESITEYYPPRTGAIIALVFFLVMTALPGFVVFDGGAQLVMRVLAAFVMALFGFGVYAMLDDLLRPQPTLLVTDQGFTYRGFPHVAWAEVDRVRLGIGRLHKGGRAELFAEVVLRDPAEFRERVRALGDVTVRRDADRPLFIVAERLPVPVPAVVEVMREHHPGLVIQTVEEAPSGEPPAPPRSPDRDMVESALVSALTDELPAGWNLAVLWFSLVGDDGHAGIQLELSGAGTEEQEAQPSEEVLMLLNRLKEVCYDQMTGTWLSGQVLLRSTSAKAQFTLSFTEIPDWLPIPEPDECRRELATYPRAGDEIPAWLRQRIS</sequence>
<evidence type="ECO:0000256" key="1">
    <source>
        <dbReference type="SAM" id="Phobius"/>
    </source>
</evidence>
<name>A0A6I3KX84_9NOCA</name>
<accession>A0A6I3KX84</accession>
<keyword evidence="1" id="KW-0472">Membrane</keyword>
<dbReference type="RefSeq" id="WP_154789870.1">
    <property type="nucleotide sequence ID" value="NZ_WMBB01000010.1"/>
</dbReference>
<dbReference type="AlphaFoldDB" id="A0A6I3KX84"/>
<comment type="caution">
    <text evidence="2">The sequence shown here is derived from an EMBL/GenBank/DDBJ whole genome shotgun (WGS) entry which is preliminary data.</text>
</comment>
<keyword evidence="1" id="KW-1133">Transmembrane helix</keyword>
<evidence type="ECO:0000313" key="2">
    <source>
        <dbReference type="EMBL" id="MTE15433.1"/>
    </source>
</evidence>
<organism evidence="2 3">
    <name type="scientific">Nocardia aurantiaca</name>
    <dbReference type="NCBI Taxonomy" id="2675850"/>
    <lineage>
        <taxon>Bacteria</taxon>
        <taxon>Bacillati</taxon>
        <taxon>Actinomycetota</taxon>
        <taxon>Actinomycetes</taxon>
        <taxon>Mycobacteriales</taxon>
        <taxon>Nocardiaceae</taxon>
        <taxon>Nocardia</taxon>
    </lineage>
</organism>